<feature type="domain" description="C2H2-type" evidence="14">
    <location>
        <begin position="1739"/>
        <end position="1766"/>
    </location>
</feature>
<accession>A0A6J1VFM0</accession>
<evidence type="ECO:0000313" key="16">
    <source>
        <dbReference type="Proteomes" id="UP000504612"/>
    </source>
</evidence>
<feature type="domain" description="C2H2-type" evidence="14">
    <location>
        <begin position="1173"/>
        <end position="1200"/>
    </location>
</feature>
<evidence type="ECO:0000313" key="17">
    <source>
        <dbReference type="RefSeq" id="XP_026541941.1"/>
    </source>
</evidence>
<dbReference type="SUPFAM" id="SSF47353">
    <property type="entry name" value="Retrovirus capsid dimerization domain-like"/>
    <property type="match status" value="2"/>
</dbReference>
<keyword evidence="10" id="KW-0804">Transcription</keyword>
<evidence type="ECO:0000256" key="2">
    <source>
        <dbReference type="ARBA" id="ARBA00004123"/>
    </source>
</evidence>
<feature type="domain" description="C2H2-type" evidence="14">
    <location>
        <begin position="1257"/>
        <end position="1284"/>
    </location>
</feature>
<dbReference type="FunFam" id="1.10.4020.10:FF:000001">
    <property type="entry name" value="zinc finger protein 263 isoform X1"/>
    <property type="match status" value="2"/>
</dbReference>
<evidence type="ECO:0000259" key="15">
    <source>
        <dbReference type="PROSITE" id="PS50804"/>
    </source>
</evidence>
<dbReference type="FunFam" id="3.30.160.60:FF:000358">
    <property type="entry name" value="zinc finger protein 24"/>
    <property type="match status" value="2"/>
</dbReference>
<dbReference type="PANTHER" id="PTHR23226:SF377">
    <property type="entry name" value="ZINC FINGER AND SCAN DOMAIN-CONTAINING PROTEIN 20"/>
    <property type="match status" value="1"/>
</dbReference>
<dbReference type="SMART" id="SM00355">
    <property type="entry name" value="ZnF_C2H2"/>
    <property type="match status" value="15"/>
</dbReference>
<evidence type="ECO:0000256" key="10">
    <source>
        <dbReference type="ARBA" id="ARBA00023163"/>
    </source>
</evidence>
<feature type="domain" description="C2H2-type" evidence="14">
    <location>
        <begin position="1570"/>
        <end position="1597"/>
    </location>
</feature>
<evidence type="ECO:0000256" key="5">
    <source>
        <dbReference type="ARBA" id="ARBA00022737"/>
    </source>
</evidence>
<dbReference type="Pfam" id="PF02023">
    <property type="entry name" value="SCAN"/>
    <property type="match status" value="2"/>
</dbReference>
<feature type="domain" description="C2H2-type" evidence="14">
    <location>
        <begin position="1542"/>
        <end position="1569"/>
    </location>
</feature>
<feature type="domain" description="C2H2-type" evidence="14">
    <location>
        <begin position="1514"/>
        <end position="1541"/>
    </location>
</feature>
<dbReference type="Pfam" id="PF13359">
    <property type="entry name" value="DDE_Tnp_4"/>
    <property type="match status" value="1"/>
</dbReference>
<comment type="similarity">
    <text evidence="3">Belongs to the krueppel C2H2-type zinc-finger protein family.</text>
</comment>
<keyword evidence="16" id="KW-1185">Reference proteome</keyword>
<feature type="domain" description="C2H2-type" evidence="14">
    <location>
        <begin position="1145"/>
        <end position="1172"/>
    </location>
</feature>
<dbReference type="FunFam" id="3.30.160.60:FF:002343">
    <property type="entry name" value="Zinc finger protein 33A"/>
    <property type="match status" value="3"/>
</dbReference>
<feature type="compositionally biased region" description="Basic residues" evidence="13">
    <location>
        <begin position="63"/>
        <end position="72"/>
    </location>
</feature>
<dbReference type="KEGG" id="nss:113424459"/>
<dbReference type="PANTHER" id="PTHR23226">
    <property type="entry name" value="ZINC FINGER AND SCAN DOMAIN-CONTAINING"/>
    <property type="match status" value="1"/>
</dbReference>
<dbReference type="FunFam" id="3.30.160.60:FF:000016">
    <property type="entry name" value="zinc finger protein 37 homolog"/>
    <property type="match status" value="1"/>
</dbReference>
<evidence type="ECO:0000256" key="4">
    <source>
        <dbReference type="ARBA" id="ARBA00022723"/>
    </source>
</evidence>
<evidence type="ECO:0000259" key="14">
    <source>
        <dbReference type="PROSITE" id="PS50157"/>
    </source>
</evidence>
<dbReference type="PROSITE" id="PS50804">
    <property type="entry name" value="SCAN_BOX"/>
    <property type="match status" value="2"/>
</dbReference>
<feature type="compositionally biased region" description="Basic and acidic residues" evidence="13">
    <location>
        <begin position="1080"/>
        <end position="1094"/>
    </location>
</feature>
<keyword evidence="5" id="KW-0677">Repeat</keyword>
<organism evidence="16 17">
    <name type="scientific">Notechis scutatus</name>
    <name type="common">mainland tiger snake</name>
    <dbReference type="NCBI Taxonomy" id="8663"/>
    <lineage>
        <taxon>Eukaryota</taxon>
        <taxon>Metazoa</taxon>
        <taxon>Chordata</taxon>
        <taxon>Craniata</taxon>
        <taxon>Vertebrata</taxon>
        <taxon>Euteleostomi</taxon>
        <taxon>Lepidosauria</taxon>
        <taxon>Squamata</taxon>
        <taxon>Bifurcata</taxon>
        <taxon>Unidentata</taxon>
        <taxon>Episquamata</taxon>
        <taxon>Toxicofera</taxon>
        <taxon>Serpentes</taxon>
        <taxon>Colubroidea</taxon>
        <taxon>Elapidae</taxon>
        <taxon>Hydrophiinae</taxon>
        <taxon>Notechis</taxon>
    </lineage>
</organism>
<dbReference type="Gene3D" id="1.10.4020.10">
    <property type="entry name" value="DNA breaking-rejoining enzymes"/>
    <property type="match status" value="2"/>
</dbReference>
<dbReference type="RefSeq" id="XP_026541941.1">
    <property type="nucleotide sequence ID" value="XM_026686156.1"/>
</dbReference>
<dbReference type="GO" id="GO:0005634">
    <property type="term" value="C:nucleus"/>
    <property type="evidence" value="ECO:0007669"/>
    <property type="project" value="UniProtKB-SubCell"/>
</dbReference>
<dbReference type="SMART" id="SM00431">
    <property type="entry name" value="SCAN"/>
    <property type="match status" value="2"/>
</dbReference>
<evidence type="ECO:0000256" key="9">
    <source>
        <dbReference type="ARBA" id="ARBA00023125"/>
    </source>
</evidence>
<keyword evidence="8" id="KW-0805">Transcription regulation</keyword>
<dbReference type="InterPro" id="IPR003309">
    <property type="entry name" value="SCAN_dom"/>
</dbReference>
<dbReference type="InterPro" id="IPR038269">
    <property type="entry name" value="SCAN_sf"/>
</dbReference>
<dbReference type="Proteomes" id="UP000504612">
    <property type="component" value="Unplaced"/>
</dbReference>
<evidence type="ECO:0000256" key="3">
    <source>
        <dbReference type="ARBA" id="ARBA00006991"/>
    </source>
</evidence>
<sequence length="1794" mass="204335">MSAKRASTPSLQFQGPSEQGAPRGAKMEDEEPETPDPEEKWRGKAMASRRSREKNERLLKARTAQHKVHHNATRSPRSGWRSLLRPTELQDRRRFSPSAEGPAVTRLWPRGGRASRHPVVLSEESSEPQNLLDAGEIGESGMVKVKEEILGDDSASMEMKRQRFRQFRYQEAEGPREVCSQLWYLCHRWLKPERHTKEQILELLILEQFLAILPPDIQSWVREHEPETCSQAASLAEDFLQMQREVERKEQQVLGLFEMDNEVSPEAEAEQPPSVAVPEPLFREAKRETDEEEHSNLGSLRQVEPRRGPPLPLYPEEGSSDDEGLLDLVYATNLELHSRRPPRRTRLIRMRTHELQVSDEECLTRFRLDRQAIQDLCTLLAPYLDGASASRRHIPTLQKVLIALQVLGTGSFQRMTGDNLRVSQSSVSRCLDAFLEAMLRHVHEHITFPTTDSELRRTREAFFDIAGFPNVIGIVDCTHVPIIAPADMPALYRNCHNFHSLNVQATCDASGCFTHVLAKFPGSVHDARIFQLSQLQRLLESWPEGKGWLLGDSGYPLRPFLMTPHPDDGPEPVARYNATHKTTRMVVETAFGQLKMRFRCLHSTGGRLMLRPEKVAKVFVVCAMLHNMALRRQLPIINGGQGVDTEVPVPPYLETDTMVEQDPQGVEVRDQIISTYFSQWESLQPDWWKKKGWGDRRAWGEKSPRMKREEEGMLSCLPGEPSKPAGEILHGVIVDCKTRVDFRGRGKSLDGDTGRSCGQAILPQVKGESEEDLTQNWEVQWKTFLRTMESSHSDWGMTHFPEDPSLWEDAKTFLGSFEQVAEACCWPREQWVARLLPALNGEARQAFDKLESGGREDYGKVKAAILREEALSREKIRRRFRQFSYWQADGPRAVYAQLRDLCRQWLKTEKHSKEQIVELLVLEQFLAILPPEMRSWVCECSMETCAEAVALVEDFLSRQQEARRQEKQSVLEEAQAVFSWTPAEPGQRALYVESTLEESDGQATLLGSPLLPQSEVCWLGEKNKTFFQSSEEAKPPEGVSEKEDGGETRQGLERARCEGLREIAWNPDGSQMQEGADAGRAGEKAKSVSDRTADVDEVPFPQEKQRKKRKNQCLVVIPEERPSKNSAFGKGVPLYQRLHSRELPHKCLDCGKGFGHKANLTSHQRVHRLEKLYDCSNCGKTFLRKSILEMHLRMHTGQKPFSCSDCGLSLSAHSSLVRHQRIHTREKPYKCSECEKSFSQNSDLIRHQRLHTGVKPYRCPECGKSFSRGDCLATHQKIHVGKEQGGNQTVAKAFVINQVLFSTWGRVLKGIFKKRKRKSRRVRLPRIDGGEPFPVSPRGKATTSGARARRARQGCRGGYTKLKVNPVNLGGNSWECEAFRTPGKRRALNCELQHNYFQESAKEHKMESRSPDCSNATQSFWDSELGLLRVIIKEEDDGEEALPSEDWMARSTTEEGFLPESFTSEHQLKRSPASSQDSNFPPVEVADNIQIKEEPTEVSVTILEHPNTEGTSANKCALCGKTFSCKSDLTRHQRTHTGEKPYRCFECGKSFSRGDYLILHQKLHRGEKPYKCSECGKGFYRSTRLISHKRVHLAEKLYKCFRCGKSFGDEAKLAQHKQAKHTNERPHTCAECGKSFRRSTHLTRHLKIHTRKARYRCLQCEKTFTCRKHLLSHERTHTGDKPYKCLDCGKRFSFSGNLASHLRMHTGEKPYLCLECGKSFSRSAHLTLHQRTHTGEKPYTCLECGRAFSQSSNLTSHQRIHTGEKPYECPICGKQFSRGDSLVSHQRIHAAEIV</sequence>
<dbReference type="GO" id="GO:0000981">
    <property type="term" value="F:DNA-binding transcription factor activity, RNA polymerase II-specific"/>
    <property type="evidence" value="ECO:0007669"/>
    <property type="project" value="TreeGrafter"/>
</dbReference>
<evidence type="ECO:0000256" key="6">
    <source>
        <dbReference type="ARBA" id="ARBA00022771"/>
    </source>
</evidence>
<name>A0A6J1VFM0_9SAUR</name>
<keyword evidence="11" id="KW-0539">Nucleus</keyword>
<dbReference type="FunFam" id="3.30.160.60:FF:002063">
    <property type="entry name" value="RB associated KRAB zinc finger"/>
    <property type="match status" value="1"/>
</dbReference>
<proteinExistence type="inferred from homology"/>
<feature type="domain" description="C2H2-type" evidence="14">
    <location>
        <begin position="1683"/>
        <end position="1710"/>
    </location>
</feature>
<reference evidence="17" key="1">
    <citation type="submission" date="2025-08" db="UniProtKB">
        <authorList>
            <consortium name="RefSeq"/>
        </authorList>
    </citation>
    <scope>IDENTIFICATION</scope>
</reference>
<feature type="domain" description="C2H2-type" evidence="14">
    <location>
        <begin position="1711"/>
        <end position="1738"/>
    </location>
</feature>
<dbReference type="InterPro" id="IPR013087">
    <property type="entry name" value="Znf_C2H2_type"/>
</dbReference>
<feature type="region of interest" description="Disordered" evidence="13">
    <location>
        <begin position="1318"/>
        <end position="1352"/>
    </location>
</feature>
<dbReference type="FunFam" id="3.30.160.60:FF:000506">
    <property type="entry name" value="Zinc finger protein 23"/>
    <property type="match status" value="1"/>
</dbReference>
<dbReference type="FunFam" id="3.30.160.60:FF:000094">
    <property type="entry name" value="Zinc finger protein 605"/>
    <property type="match status" value="1"/>
</dbReference>
<evidence type="ECO:0000256" key="1">
    <source>
        <dbReference type="ARBA" id="ARBA00001968"/>
    </source>
</evidence>
<dbReference type="FunFam" id="3.30.160.60:FF:001677">
    <property type="entry name" value="Zinc finger protein 2"/>
    <property type="match status" value="1"/>
</dbReference>
<dbReference type="InterPro" id="IPR036236">
    <property type="entry name" value="Znf_C2H2_sf"/>
</dbReference>
<comment type="subcellular location">
    <subcellularLocation>
        <location evidence="2">Nucleus</location>
    </subcellularLocation>
</comment>
<dbReference type="InterPro" id="IPR027806">
    <property type="entry name" value="HARBI1_dom"/>
</dbReference>
<dbReference type="GO" id="GO:0000978">
    <property type="term" value="F:RNA polymerase II cis-regulatory region sequence-specific DNA binding"/>
    <property type="evidence" value="ECO:0007669"/>
    <property type="project" value="TreeGrafter"/>
</dbReference>
<feature type="domain" description="C2H2-type" evidence="14">
    <location>
        <begin position="1767"/>
        <end position="1792"/>
    </location>
</feature>
<dbReference type="Pfam" id="PF00096">
    <property type="entry name" value="zf-C2H2"/>
    <property type="match status" value="12"/>
</dbReference>
<dbReference type="Gene3D" id="3.30.160.60">
    <property type="entry name" value="Classic Zinc Finger"/>
    <property type="match status" value="15"/>
</dbReference>
<feature type="compositionally biased region" description="Basic and acidic residues" evidence="13">
    <location>
        <begin position="1031"/>
        <end position="1053"/>
    </location>
</feature>
<feature type="region of interest" description="Disordered" evidence="13">
    <location>
        <begin position="286"/>
        <end position="319"/>
    </location>
</feature>
<dbReference type="PROSITE" id="PS50157">
    <property type="entry name" value="ZINC_FINGER_C2H2_2"/>
    <property type="match status" value="15"/>
</dbReference>
<feature type="region of interest" description="Disordered" evidence="13">
    <location>
        <begin position="1066"/>
        <end position="1111"/>
    </location>
</feature>
<feature type="domain" description="SCAN box" evidence="15">
    <location>
        <begin position="877"/>
        <end position="959"/>
    </location>
</feature>
<evidence type="ECO:0000256" key="7">
    <source>
        <dbReference type="ARBA" id="ARBA00022833"/>
    </source>
</evidence>
<feature type="region of interest" description="Disordered" evidence="13">
    <location>
        <begin position="1462"/>
        <end position="1481"/>
    </location>
</feature>
<dbReference type="InterPro" id="IPR026103">
    <property type="entry name" value="HARBI1_animal"/>
</dbReference>
<feature type="region of interest" description="Disordered" evidence="13">
    <location>
        <begin position="1027"/>
        <end position="1053"/>
    </location>
</feature>
<feature type="domain" description="C2H2-type" evidence="14">
    <location>
        <begin position="1201"/>
        <end position="1228"/>
    </location>
</feature>
<keyword evidence="4" id="KW-0479">Metal-binding</keyword>
<keyword evidence="9" id="KW-0238">DNA-binding</keyword>
<feature type="domain" description="SCAN box" evidence="15">
    <location>
        <begin position="161"/>
        <end position="246"/>
    </location>
</feature>
<dbReference type="FunFam" id="3.30.160.60:FF:000624">
    <property type="entry name" value="zinc finger protein 697"/>
    <property type="match status" value="1"/>
</dbReference>
<evidence type="ECO:0000256" key="8">
    <source>
        <dbReference type="ARBA" id="ARBA00023015"/>
    </source>
</evidence>
<feature type="compositionally biased region" description="Polar residues" evidence="13">
    <location>
        <begin position="1"/>
        <end position="17"/>
    </location>
</feature>
<gene>
    <name evidence="17" type="primary">LOC113424459</name>
</gene>
<feature type="domain" description="C2H2-type" evidence="14">
    <location>
        <begin position="1627"/>
        <end position="1654"/>
    </location>
</feature>
<keyword evidence="6 12" id="KW-0863">Zinc-finger</keyword>
<dbReference type="PROSITE" id="PS00028">
    <property type="entry name" value="ZINC_FINGER_C2H2_1"/>
    <property type="match status" value="15"/>
</dbReference>
<evidence type="ECO:0000256" key="11">
    <source>
        <dbReference type="ARBA" id="ARBA00023242"/>
    </source>
</evidence>
<evidence type="ECO:0000256" key="12">
    <source>
        <dbReference type="PROSITE-ProRule" id="PRU00042"/>
    </source>
</evidence>
<comment type="cofactor">
    <cofactor evidence="1">
        <name>a divalent metal cation</name>
        <dbReference type="ChEBI" id="CHEBI:60240"/>
    </cofactor>
</comment>
<dbReference type="FunFam" id="3.30.160.60:FF:000739">
    <property type="entry name" value="Zgc:171418 protein"/>
    <property type="match status" value="1"/>
</dbReference>
<dbReference type="SUPFAM" id="SSF57667">
    <property type="entry name" value="beta-beta-alpha zinc fingers"/>
    <property type="match status" value="8"/>
</dbReference>
<feature type="region of interest" description="Disordered" evidence="13">
    <location>
        <begin position="1"/>
        <end position="110"/>
    </location>
</feature>
<feature type="domain" description="C2H2-type" evidence="14">
    <location>
        <begin position="1655"/>
        <end position="1682"/>
    </location>
</feature>
<feature type="domain" description="C2H2-type" evidence="14">
    <location>
        <begin position="1229"/>
        <end position="1256"/>
    </location>
</feature>
<keyword evidence="7" id="KW-0862">Zinc</keyword>
<dbReference type="CDD" id="cd07936">
    <property type="entry name" value="SCAN"/>
    <property type="match status" value="2"/>
</dbReference>
<dbReference type="FunFam" id="3.30.160.60:FF:000029">
    <property type="entry name" value="GLI family zinc finger 4"/>
    <property type="match status" value="1"/>
</dbReference>
<evidence type="ECO:0000256" key="13">
    <source>
        <dbReference type="SAM" id="MobiDB-lite"/>
    </source>
</evidence>
<dbReference type="PRINTS" id="PR02086">
    <property type="entry name" value="PUTNUCHARBI1"/>
</dbReference>
<dbReference type="GeneID" id="113424459"/>
<protein>
    <submittedName>
        <fullName evidence="17">Uncharacterized protein LOC113424459</fullName>
    </submittedName>
</protein>
<dbReference type="GO" id="GO:0008270">
    <property type="term" value="F:zinc ion binding"/>
    <property type="evidence" value="ECO:0007669"/>
    <property type="project" value="UniProtKB-KW"/>
</dbReference>
<feature type="domain" description="C2H2-type" evidence="14">
    <location>
        <begin position="1598"/>
        <end position="1626"/>
    </location>
</feature>